<evidence type="ECO:0000313" key="6">
    <source>
        <dbReference type="EMBL" id="WTU39978.1"/>
    </source>
</evidence>
<dbReference type="Gene3D" id="3.90.1150.10">
    <property type="entry name" value="Aspartate Aminotransferase, domain 1"/>
    <property type="match status" value="1"/>
</dbReference>
<dbReference type="InterPro" id="IPR015424">
    <property type="entry name" value="PyrdxlP-dep_Trfase"/>
</dbReference>
<protein>
    <submittedName>
        <fullName evidence="6">DegT/DnrJ/EryC1/StrS family aminotransferase</fullName>
    </submittedName>
</protein>
<name>A0AAU2GVW2_9ACTN</name>
<comment type="cofactor">
    <cofactor evidence="1">
        <name>pyridoxal 5'-phosphate</name>
        <dbReference type="ChEBI" id="CHEBI:597326"/>
    </cofactor>
</comment>
<dbReference type="InterPro" id="IPR015421">
    <property type="entry name" value="PyrdxlP-dep_Trfase_major"/>
</dbReference>
<dbReference type="PANTHER" id="PTHR30244">
    <property type="entry name" value="TRANSAMINASE"/>
    <property type="match status" value="1"/>
</dbReference>
<evidence type="ECO:0000256" key="1">
    <source>
        <dbReference type="ARBA" id="ARBA00001933"/>
    </source>
</evidence>
<evidence type="ECO:0000256" key="3">
    <source>
        <dbReference type="ARBA" id="ARBA00022679"/>
    </source>
</evidence>
<keyword evidence="3" id="KW-0808">Transferase</keyword>
<keyword evidence="4" id="KW-0663">Pyridoxal phosphate</keyword>
<sequence>MGIIGKLESAGFAAGDEVIVPAYDDGAVARAVVAAGALPVFADIDPETYCLGVGGIEAVVTSRTVGLVLVHRFGHPADAGQFRQLADRLGLLLVERDEDDGAGGDVVQRRERAGYLDRRLIGVRTPVPAAGHGYQRYVVRVPGNGRPDRDAFARLLRRRGVECEVPVLTPVHRTREFRRVGCVLPETERAVDETLALPRLDGLSDAGVRKLVSVCNALGGLLQPA</sequence>
<dbReference type="GO" id="GO:0000271">
    <property type="term" value="P:polysaccharide biosynthetic process"/>
    <property type="evidence" value="ECO:0007669"/>
    <property type="project" value="TreeGrafter"/>
</dbReference>
<keyword evidence="2 6" id="KW-0032">Aminotransferase</keyword>
<dbReference type="GO" id="GO:0008483">
    <property type="term" value="F:transaminase activity"/>
    <property type="evidence" value="ECO:0007669"/>
    <property type="project" value="UniProtKB-KW"/>
</dbReference>
<dbReference type="Pfam" id="PF01041">
    <property type="entry name" value="DegT_DnrJ_EryC1"/>
    <property type="match status" value="2"/>
</dbReference>
<reference evidence="6" key="1">
    <citation type="submission" date="2022-10" db="EMBL/GenBank/DDBJ databases">
        <title>The complete genomes of actinobacterial strains from the NBC collection.</title>
        <authorList>
            <person name="Joergensen T.S."/>
            <person name="Alvarez Arevalo M."/>
            <person name="Sterndorff E.B."/>
            <person name="Faurdal D."/>
            <person name="Vuksanovic O."/>
            <person name="Mourched A.-S."/>
            <person name="Charusanti P."/>
            <person name="Shaw S."/>
            <person name="Blin K."/>
            <person name="Weber T."/>
        </authorList>
    </citation>
    <scope>NUCLEOTIDE SEQUENCE</scope>
    <source>
        <strain evidence="6">NBC_00060</strain>
    </source>
</reference>
<evidence type="ECO:0000256" key="4">
    <source>
        <dbReference type="ARBA" id="ARBA00022898"/>
    </source>
</evidence>
<dbReference type="PANTHER" id="PTHR30244:SF34">
    <property type="entry name" value="DTDP-4-AMINO-4,6-DIDEOXYGALACTOSE TRANSAMINASE"/>
    <property type="match status" value="1"/>
</dbReference>
<organism evidence="6">
    <name type="scientific">Streptomyces sp. NBC_00060</name>
    <dbReference type="NCBI Taxonomy" id="2975636"/>
    <lineage>
        <taxon>Bacteria</taxon>
        <taxon>Bacillati</taxon>
        <taxon>Actinomycetota</taxon>
        <taxon>Actinomycetes</taxon>
        <taxon>Kitasatosporales</taxon>
        <taxon>Streptomycetaceae</taxon>
        <taxon>Streptomyces</taxon>
    </lineage>
</organism>
<dbReference type="InterPro" id="IPR000653">
    <property type="entry name" value="DegT/StrS_aminotransferase"/>
</dbReference>
<proteinExistence type="inferred from homology"/>
<dbReference type="Gene3D" id="3.40.640.10">
    <property type="entry name" value="Type I PLP-dependent aspartate aminotransferase-like (Major domain)"/>
    <property type="match status" value="1"/>
</dbReference>
<dbReference type="GO" id="GO:0030170">
    <property type="term" value="F:pyridoxal phosphate binding"/>
    <property type="evidence" value="ECO:0007669"/>
    <property type="project" value="TreeGrafter"/>
</dbReference>
<gene>
    <name evidence="6" type="ORF">OHV25_10485</name>
</gene>
<dbReference type="EMBL" id="CP108253">
    <property type="protein sequence ID" value="WTU39978.1"/>
    <property type="molecule type" value="Genomic_DNA"/>
</dbReference>
<accession>A0AAU2GVW2</accession>
<dbReference type="SUPFAM" id="SSF53383">
    <property type="entry name" value="PLP-dependent transferases"/>
    <property type="match status" value="1"/>
</dbReference>
<evidence type="ECO:0000256" key="5">
    <source>
        <dbReference type="ARBA" id="ARBA00038398"/>
    </source>
</evidence>
<evidence type="ECO:0000256" key="2">
    <source>
        <dbReference type="ARBA" id="ARBA00022576"/>
    </source>
</evidence>
<dbReference type="InterPro" id="IPR015422">
    <property type="entry name" value="PyrdxlP-dep_Trfase_small"/>
</dbReference>
<dbReference type="AlphaFoldDB" id="A0AAU2GVW2"/>
<comment type="similarity">
    <text evidence="5">Belongs to the DegT/DnrJ/EryC1 family. L-glutamine:2-deoxy-scyllo-inosose/scyllo-inosose aminotransferase subfamily.</text>
</comment>